<organism evidence="3 4">
    <name type="scientific">Streptomyces lichenis</name>
    <dbReference type="NCBI Taxonomy" id="2306967"/>
    <lineage>
        <taxon>Bacteria</taxon>
        <taxon>Bacillati</taxon>
        <taxon>Actinomycetota</taxon>
        <taxon>Actinomycetes</taxon>
        <taxon>Kitasatosporales</taxon>
        <taxon>Streptomycetaceae</taxon>
        <taxon>Streptomyces</taxon>
    </lineage>
</organism>
<keyword evidence="2" id="KW-0732">Signal</keyword>
<evidence type="ECO:0000313" key="3">
    <source>
        <dbReference type="EMBL" id="MCK8677750.1"/>
    </source>
</evidence>
<comment type="caution">
    <text evidence="3">The sequence shown here is derived from an EMBL/GenBank/DDBJ whole genome shotgun (WGS) entry which is preliminary data.</text>
</comment>
<name>A0ABT0I8V0_9ACTN</name>
<protein>
    <recommendedName>
        <fullName evidence="5">ATP-binding protein</fullName>
    </recommendedName>
</protein>
<reference evidence="3 4" key="1">
    <citation type="submission" date="2022-04" db="EMBL/GenBank/DDBJ databases">
        <title>Streptomyces sp. nov. LCR6-01 isolated from Lichen of Dirinaria sp.</title>
        <authorList>
            <person name="Kanchanasin P."/>
            <person name="Tanasupawat S."/>
            <person name="Phongsopitanun W."/>
        </authorList>
    </citation>
    <scope>NUCLEOTIDE SEQUENCE [LARGE SCALE GENOMIC DNA]</scope>
    <source>
        <strain evidence="3 4">LCR6-01</strain>
    </source>
</reference>
<dbReference type="RefSeq" id="WP_248632993.1">
    <property type="nucleotide sequence ID" value="NZ_JALPTH010000007.1"/>
</dbReference>
<proteinExistence type="predicted"/>
<accession>A0ABT0I8V0</accession>
<evidence type="ECO:0000256" key="1">
    <source>
        <dbReference type="SAM" id="MobiDB-lite"/>
    </source>
</evidence>
<feature type="compositionally biased region" description="Low complexity" evidence="1">
    <location>
        <begin position="47"/>
        <end position="69"/>
    </location>
</feature>
<evidence type="ECO:0008006" key="5">
    <source>
        <dbReference type="Google" id="ProtNLM"/>
    </source>
</evidence>
<dbReference type="Proteomes" id="UP001522868">
    <property type="component" value="Unassembled WGS sequence"/>
</dbReference>
<feature type="region of interest" description="Disordered" evidence="1">
    <location>
        <begin position="29"/>
        <end position="69"/>
    </location>
</feature>
<feature type="chain" id="PRO_5046624883" description="ATP-binding protein" evidence="2">
    <location>
        <begin position="30"/>
        <end position="92"/>
    </location>
</feature>
<sequence>MTASSRLRMAAVCAGAVGAGLVAASPAVAAGDGAPPTTVGAPVSTDLNSTGLLGGQSSQGQKPGQASPLPVGGALLGSALLGGLPALPLSAG</sequence>
<dbReference type="EMBL" id="JALPTH010000007">
    <property type="protein sequence ID" value="MCK8677750.1"/>
    <property type="molecule type" value="Genomic_DNA"/>
</dbReference>
<evidence type="ECO:0000256" key="2">
    <source>
        <dbReference type="SAM" id="SignalP"/>
    </source>
</evidence>
<evidence type="ECO:0000313" key="4">
    <source>
        <dbReference type="Proteomes" id="UP001522868"/>
    </source>
</evidence>
<keyword evidence="4" id="KW-1185">Reference proteome</keyword>
<feature type="signal peptide" evidence="2">
    <location>
        <begin position="1"/>
        <end position="29"/>
    </location>
</feature>
<gene>
    <name evidence="3" type="ORF">M1O15_10155</name>
</gene>